<keyword evidence="3" id="KW-1185">Reference proteome</keyword>
<evidence type="ECO:0000313" key="3">
    <source>
        <dbReference type="Proteomes" id="UP000282322"/>
    </source>
</evidence>
<sequence length="109" mass="11798">MTRSVRGNYARLLGGGALLLIGVGLIVYTFLFPIASTAVLCPDSMTQWELFGVSLPVVRSLSVDPMTMQLSWYDGCNTKMTSLWIPLGGSLGFLLGVTVTARELRDSQP</sequence>
<evidence type="ECO:0000313" key="2">
    <source>
        <dbReference type="EMBL" id="RRJ31994.1"/>
    </source>
</evidence>
<protein>
    <submittedName>
        <fullName evidence="2">Uncharacterized protein</fullName>
    </submittedName>
</protein>
<proteinExistence type="predicted"/>
<keyword evidence="1" id="KW-0472">Membrane</keyword>
<comment type="caution">
    <text evidence="2">The sequence shown here is derived from an EMBL/GenBank/DDBJ whole genome shotgun (WGS) entry which is preliminary data.</text>
</comment>
<reference evidence="2 3" key="1">
    <citation type="submission" date="2018-11" db="EMBL/GenBank/DDBJ databases">
        <title>Taxonoimc description of Halomarina strain SPP-AMP-1.</title>
        <authorList>
            <person name="Pal Y."/>
            <person name="Srinivasana K."/>
            <person name="Verma A."/>
            <person name="Kumar P."/>
        </authorList>
    </citation>
    <scope>NUCLEOTIDE SEQUENCE [LARGE SCALE GENOMIC DNA]</scope>
    <source>
        <strain evidence="2 3">SPP-AMP-1</strain>
    </source>
</reference>
<name>A0A3P3RF62_9EURY</name>
<accession>A0A3P3RF62</accession>
<dbReference type="EMBL" id="RRCH01000011">
    <property type="protein sequence ID" value="RRJ31994.1"/>
    <property type="molecule type" value="Genomic_DNA"/>
</dbReference>
<keyword evidence="1" id="KW-0812">Transmembrane</keyword>
<organism evidence="2 3">
    <name type="scientific">Halocatena pleomorpha</name>
    <dbReference type="NCBI Taxonomy" id="1785090"/>
    <lineage>
        <taxon>Archaea</taxon>
        <taxon>Methanobacteriati</taxon>
        <taxon>Methanobacteriota</taxon>
        <taxon>Stenosarchaea group</taxon>
        <taxon>Halobacteria</taxon>
        <taxon>Halobacteriales</taxon>
        <taxon>Natronomonadaceae</taxon>
        <taxon>Halocatena</taxon>
    </lineage>
</organism>
<feature type="transmembrane region" description="Helical" evidence="1">
    <location>
        <begin position="83"/>
        <end position="101"/>
    </location>
</feature>
<gene>
    <name evidence="2" type="ORF">EIK79_05545</name>
</gene>
<dbReference type="AlphaFoldDB" id="A0A3P3RF62"/>
<evidence type="ECO:0000256" key="1">
    <source>
        <dbReference type="SAM" id="Phobius"/>
    </source>
</evidence>
<dbReference type="Proteomes" id="UP000282322">
    <property type="component" value="Unassembled WGS sequence"/>
</dbReference>
<feature type="transmembrane region" description="Helical" evidence="1">
    <location>
        <begin position="12"/>
        <end position="35"/>
    </location>
</feature>
<keyword evidence="1" id="KW-1133">Transmembrane helix</keyword>